<feature type="compositionally biased region" description="Basic and acidic residues" evidence="1">
    <location>
        <begin position="19"/>
        <end position="40"/>
    </location>
</feature>
<evidence type="ECO:0000313" key="3">
    <source>
        <dbReference type="Proteomes" id="UP001216139"/>
    </source>
</evidence>
<evidence type="ECO:0000313" key="2">
    <source>
        <dbReference type="EMBL" id="WCT12647.1"/>
    </source>
</evidence>
<reference evidence="2 3" key="1">
    <citation type="submission" date="2023-02" db="EMBL/GenBank/DDBJ databases">
        <title>Genome sequence of Mucilaginibacter jinjuensis strain KACC 16571.</title>
        <authorList>
            <person name="Kim S."/>
            <person name="Heo J."/>
            <person name="Kwon S.-W."/>
        </authorList>
    </citation>
    <scope>NUCLEOTIDE SEQUENCE [LARGE SCALE GENOMIC DNA]</scope>
    <source>
        <strain evidence="2 3">KACC 16571</strain>
    </source>
</reference>
<feature type="region of interest" description="Disordered" evidence="1">
    <location>
        <begin position="1"/>
        <end position="49"/>
    </location>
</feature>
<dbReference type="RefSeq" id="WP_273630911.1">
    <property type="nucleotide sequence ID" value="NZ_CP117167.1"/>
</dbReference>
<accession>A0ABY7T8F7</accession>
<protein>
    <submittedName>
        <fullName evidence="2">Uncharacterized protein</fullName>
    </submittedName>
</protein>
<gene>
    <name evidence="2" type="ORF">PQO05_01720</name>
</gene>
<evidence type="ECO:0000256" key="1">
    <source>
        <dbReference type="SAM" id="MobiDB-lite"/>
    </source>
</evidence>
<sequence>MATSTQGRHVLPAFGRSCLSEKESQESRVKKQDQSQKREALGQSKEAVARTQKRGRGVDVCGGAFLRLDVIHTLIVFNRCS</sequence>
<dbReference type="EMBL" id="CP117167">
    <property type="protein sequence ID" value="WCT12647.1"/>
    <property type="molecule type" value="Genomic_DNA"/>
</dbReference>
<dbReference type="Proteomes" id="UP001216139">
    <property type="component" value="Chromosome"/>
</dbReference>
<proteinExistence type="predicted"/>
<organism evidence="2 3">
    <name type="scientific">Mucilaginibacter jinjuensis</name>
    <dbReference type="NCBI Taxonomy" id="1176721"/>
    <lineage>
        <taxon>Bacteria</taxon>
        <taxon>Pseudomonadati</taxon>
        <taxon>Bacteroidota</taxon>
        <taxon>Sphingobacteriia</taxon>
        <taxon>Sphingobacteriales</taxon>
        <taxon>Sphingobacteriaceae</taxon>
        <taxon>Mucilaginibacter</taxon>
    </lineage>
</organism>
<keyword evidence="3" id="KW-1185">Reference proteome</keyword>
<name>A0ABY7T8F7_9SPHI</name>